<evidence type="ECO:0000256" key="5">
    <source>
        <dbReference type="ARBA" id="ARBA00023136"/>
    </source>
</evidence>
<feature type="transmembrane region" description="Helical" evidence="6">
    <location>
        <begin position="188"/>
        <end position="209"/>
    </location>
</feature>
<keyword evidence="3 6" id="KW-0812">Transmembrane</keyword>
<dbReference type="OMA" id="VFRRCVA"/>
<evidence type="ECO:0000256" key="6">
    <source>
        <dbReference type="RuleBase" id="RU361264"/>
    </source>
</evidence>
<evidence type="ECO:0000259" key="7">
    <source>
        <dbReference type="Pfam" id="PF04893"/>
    </source>
</evidence>
<feature type="transmembrane region" description="Helical" evidence="6">
    <location>
        <begin position="249"/>
        <end position="270"/>
    </location>
</feature>
<feature type="domain" description="Yip1" evidence="7">
    <location>
        <begin position="95"/>
        <end position="264"/>
    </location>
</feature>
<dbReference type="GeneID" id="762357"/>
<comment type="similarity">
    <text evidence="2 6">Belongs to the YIP1 family.</text>
</comment>
<comment type="subcellular location">
    <subcellularLocation>
        <location evidence="6">Golgi apparatus membrane</location>
        <topology evidence="6">Multi-pass membrane protein</topology>
    </subcellularLocation>
    <subcellularLocation>
        <location evidence="1">Membrane</location>
        <topology evidence="1">Multi-pass membrane protein</topology>
    </subcellularLocation>
</comment>
<evidence type="ECO:0000256" key="3">
    <source>
        <dbReference type="ARBA" id="ARBA00022692"/>
    </source>
</evidence>
<proteinExistence type="inferred from homology"/>
<keyword evidence="9" id="KW-1185">Reference proteome</keyword>
<keyword evidence="4 6" id="KW-1133">Transmembrane helix</keyword>
<evidence type="ECO:0000256" key="4">
    <source>
        <dbReference type="ARBA" id="ARBA00022989"/>
    </source>
</evidence>
<dbReference type="InterPro" id="IPR006977">
    <property type="entry name" value="Yip1_dom"/>
</dbReference>
<protein>
    <recommendedName>
        <fullName evidence="6">Protein YIPF</fullName>
    </recommendedName>
</protein>
<reference evidence="8" key="2">
    <citation type="submission" date="2021-01" db="UniProtKB">
        <authorList>
            <consortium name="EnsemblMetazoa"/>
        </authorList>
    </citation>
    <scope>IDENTIFICATION</scope>
</reference>
<dbReference type="Pfam" id="PF04893">
    <property type="entry name" value="Yip1"/>
    <property type="match status" value="1"/>
</dbReference>
<accession>A0A7M7PM29</accession>
<dbReference type="FunCoup" id="A0A7M7PM29">
    <property type="interactions" value="2092"/>
</dbReference>
<keyword evidence="5 6" id="KW-0472">Membrane</keyword>
<dbReference type="GO" id="GO:0016192">
    <property type="term" value="P:vesicle-mediated transport"/>
    <property type="evidence" value="ECO:0007669"/>
    <property type="project" value="InterPro"/>
</dbReference>
<feature type="transmembrane region" description="Helical" evidence="6">
    <location>
        <begin position="215"/>
        <end position="237"/>
    </location>
</feature>
<dbReference type="EnsemblMetazoa" id="XM_030996870">
    <property type="protein sequence ID" value="XP_030852730"/>
    <property type="gene ID" value="LOC762357"/>
</dbReference>
<dbReference type="GO" id="GO:0005794">
    <property type="term" value="C:Golgi apparatus"/>
    <property type="evidence" value="ECO:0000318"/>
    <property type="project" value="GO_Central"/>
</dbReference>
<sequence>MAETTGLIIDVDEDDDQTDLNFQDFGDASLLQDLNDTPTKPAQVHTFHDDDMDDEGDTELLSGQKKQPSLWTFEYYQQFFDVDTSQVGRRLLGSFIPHPTKSFLDSHIRPSPDLYGPLWVCITLVFTIAISGDMADYIANMHSSSYVWHAHFSNVTIAAVVIFAYAWIIPSCLYGFLHHRGNLGGYTFLELVCLYGYSLTIYIPISMLWMIDVNWLRWVLVLIGLVLSSAVLLLALWPSVKNDEKKFAAVALFLVFAFHAGLAIGFKMYFFHVGHIVDPTIAPVTTKPSIHSLTAEHIKTASLTAGHVRPATSGHTTFH</sequence>
<dbReference type="KEGG" id="spu:762357"/>
<dbReference type="GO" id="GO:0000139">
    <property type="term" value="C:Golgi membrane"/>
    <property type="evidence" value="ECO:0007669"/>
    <property type="project" value="UniProtKB-SubCell"/>
</dbReference>
<dbReference type="PANTHER" id="PTHR12822">
    <property type="entry name" value="PROTEIN YIPF"/>
    <property type="match status" value="1"/>
</dbReference>
<feature type="transmembrane region" description="Helical" evidence="6">
    <location>
        <begin position="114"/>
        <end position="132"/>
    </location>
</feature>
<evidence type="ECO:0000256" key="2">
    <source>
        <dbReference type="ARBA" id="ARBA00010596"/>
    </source>
</evidence>
<name>A0A7M7PM29_STRPU</name>
<dbReference type="GO" id="GO:0031267">
    <property type="term" value="F:small GTPase binding"/>
    <property type="evidence" value="ECO:0007669"/>
    <property type="project" value="InterPro"/>
</dbReference>
<evidence type="ECO:0000256" key="1">
    <source>
        <dbReference type="ARBA" id="ARBA00004141"/>
    </source>
</evidence>
<dbReference type="PANTHER" id="PTHR12822:SF2">
    <property type="entry name" value="PROTEIN YIPF"/>
    <property type="match status" value="1"/>
</dbReference>
<organism evidence="8 9">
    <name type="scientific">Strongylocentrotus purpuratus</name>
    <name type="common">Purple sea urchin</name>
    <dbReference type="NCBI Taxonomy" id="7668"/>
    <lineage>
        <taxon>Eukaryota</taxon>
        <taxon>Metazoa</taxon>
        <taxon>Echinodermata</taxon>
        <taxon>Eleutherozoa</taxon>
        <taxon>Echinozoa</taxon>
        <taxon>Echinoidea</taxon>
        <taxon>Euechinoidea</taxon>
        <taxon>Echinacea</taxon>
        <taxon>Camarodonta</taxon>
        <taxon>Echinidea</taxon>
        <taxon>Strongylocentrotidae</taxon>
        <taxon>Strongylocentrotus</taxon>
    </lineage>
</organism>
<evidence type="ECO:0000313" key="8">
    <source>
        <dbReference type="EnsemblMetazoa" id="XP_030852730"/>
    </source>
</evidence>
<reference evidence="9" key="1">
    <citation type="submission" date="2015-02" db="EMBL/GenBank/DDBJ databases">
        <title>Genome sequencing for Strongylocentrotus purpuratus.</title>
        <authorList>
            <person name="Murali S."/>
            <person name="Liu Y."/>
            <person name="Vee V."/>
            <person name="English A."/>
            <person name="Wang M."/>
            <person name="Skinner E."/>
            <person name="Han Y."/>
            <person name="Muzny D.M."/>
            <person name="Worley K.C."/>
            <person name="Gibbs R.A."/>
        </authorList>
    </citation>
    <scope>NUCLEOTIDE SEQUENCE</scope>
</reference>
<dbReference type="InterPro" id="IPR039765">
    <property type="entry name" value="Yip5/YIPF1/YIPF2"/>
</dbReference>
<evidence type="ECO:0000313" key="9">
    <source>
        <dbReference type="Proteomes" id="UP000007110"/>
    </source>
</evidence>
<feature type="transmembrane region" description="Helical" evidence="6">
    <location>
        <begin position="152"/>
        <end position="176"/>
    </location>
</feature>
<dbReference type="OrthoDB" id="10256463at2759"/>
<dbReference type="AlphaFoldDB" id="A0A7M7PM29"/>
<dbReference type="InParanoid" id="A0A7M7PM29"/>
<dbReference type="Proteomes" id="UP000007110">
    <property type="component" value="Unassembled WGS sequence"/>
</dbReference>
<dbReference type="RefSeq" id="XP_030852730.1">
    <property type="nucleotide sequence ID" value="XM_030996870.1"/>
</dbReference>